<dbReference type="RefSeq" id="WP_262493646.1">
    <property type="nucleotide sequence ID" value="NZ_CP022743.1"/>
</dbReference>
<gene>
    <name evidence="1" type="ORF">MuYL_4009</name>
</gene>
<accession>A0A223P1S9</accession>
<name>A0A223P1S9_9SPHI</name>
<reference evidence="1 2" key="1">
    <citation type="submission" date="2017-08" db="EMBL/GenBank/DDBJ databases">
        <title>Complete genome sequence of Mucilaginibacter sp. strain BJC16-A31.</title>
        <authorList>
            <consortium name="Henan University of Science and Technology"/>
            <person name="You X."/>
        </authorList>
    </citation>
    <scope>NUCLEOTIDE SEQUENCE [LARGE SCALE GENOMIC DNA]</scope>
    <source>
        <strain evidence="1 2">BJC16-A31</strain>
    </source>
</reference>
<sequence length="43" mass="4645">MSLSDFRRAFLFSVSDGALAEGPALDEVLKRAIAAIPLDERVP</sequence>
<keyword evidence="2" id="KW-1185">Reference proteome</keyword>
<proteinExistence type="predicted"/>
<dbReference type="EMBL" id="CP022743">
    <property type="protein sequence ID" value="ASU35894.1"/>
    <property type="molecule type" value="Genomic_DNA"/>
</dbReference>
<evidence type="ECO:0000313" key="1">
    <source>
        <dbReference type="EMBL" id="ASU35894.1"/>
    </source>
</evidence>
<protein>
    <submittedName>
        <fullName evidence="1">Uncharacterized protein</fullName>
    </submittedName>
</protein>
<dbReference type="KEGG" id="muc:MuYL_4009"/>
<dbReference type="Proteomes" id="UP000215002">
    <property type="component" value="Chromosome"/>
</dbReference>
<evidence type="ECO:0000313" key="2">
    <source>
        <dbReference type="Proteomes" id="UP000215002"/>
    </source>
</evidence>
<dbReference type="AlphaFoldDB" id="A0A223P1S9"/>
<organism evidence="1 2">
    <name type="scientific">Mucilaginibacter xinganensis</name>
    <dbReference type="NCBI Taxonomy" id="1234841"/>
    <lineage>
        <taxon>Bacteria</taxon>
        <taxon>Pseudomonadati</taxon>
        <taxon>Bacteroidota</taxon>
        <taxon>Sphingobacteriia</taxon>
        <taxon>Sphingobacteriales</taxon>
        <taxon>Sphingobacteriaceae</taxon>
        <taxon>Mucilaginibacter</taxon>
    </lineage>
</organism>